<keyword evidence="4 6" id="KW-0012">Acyltransferase</keyword>
<feature type="non-terminal residue" evidence="8">
    <location>
        <position position="192"/>
    </location>
</feature>
<evidence type="ECO:0000256" key="1">
    <source>
        <dbReference type="ARBA" id="ARBA00004832"/>
    </source>
</evidence>
<evidence type="ECO:0000313" key="8">
    <source>
        <dbReference type="EMBL" id="KAL2742665.1"/>
    </source>
</evidence>
<reference evidence="8 9" key="1">
    <citation type="journal article" date="2024" name="Ann. Entomol. Soc. Am.">
        <title>Genomic analyses of the southern and eastern yellowjacket wasps (Hymenoptera: Vespidae) reveal evolutionary signatures of social life.</title>
        <authorList>
            <person name="Catto M.A."/>
            <person name="Caine P.B."/>
            <person name="Orr S.E."/>
            <person name="Hunt B.G."/>
            <person name="Goodisman M.A.D."/>
        </authorList>
    </citation>
    <scope>NUCLEOTIDE SEQUENCE [LARGE SCALE GENOMIC DNA]</scope>
    <source>
        <strain evidence="8">232</strain>
        <tissue evidence="8">Head and thorax</tissue>
    </source>
</reference>
<gene>
    <name evidence="8" type="ORF">V1477_008154</name>
</gene>
<evidence type="ECO:0000259" key="7">
    <source>
        <dbReference type="PROSITE" id="PS51186"/>
    </source>
</evidence>
<evidence type="ECO:0000256" key="2">
    <source>
        <dbReference type="ARBA" id="ARBA00006048"/>
    </source>
</evidence>
<name>A0ABD2CC81_VESMC</name>
<comment type="caution">
    <text evidence="8">The sequence shown here is derived from an EMBL/GenBank/DDBJ whole genome shotgun (WGS) entry which is preliminary data.</text>
</comment>
<evidence type="ECO:0000313" key="9">
    <source>
        <dbReference type="Proteomes" id="UP001607303"/>
    </source>
</evidence>
<keyword evidence="9" id="KW-1185">Reference proteome</keyword>
<dbReference type="GO" id="GO:0004343">
    <property type="term" value="F:glucosamine 6-phosphate N-acetyltransferase activity"/>
    <property type="evidence" value="ECO:0007669"/>
    <property type="project" value="UniProtKB-UniRule"/>
</dbReference>
<organism evidence="8 9">
    <name type="scientific">Vespula maculifrons</name>
    <name type="common">Eastern yellow jacket</name>
    <name type="synonym">Wasp</name>
    <dbReference type="NCBI Taxonomy" id="7453"/>
    <lineage>
        <taxon>Eukaryota</taxon>
        <taxon>Metazoa</taxon>
        <taxon>Ecdysozoa</taxon>
        <taxon>Arthropoda</taxon>
        <taxon>Hexapoda</taxon>
        <taxon>Insecta</taxon>
        <taxon>Pterygota</taxon>
        <taxon>Neoptera</taxon>
        <taxon>Endopterygota</taxon>
        <taxon>Hymenoptera</taxon>
        <taxon>Apocrita</taxon>
        <taxon>Aculeata</taxon>
        <taxon>Vespoidea</taxon>
        <taxon>Vespidae</taxon>
        <taxon>Vespinae</taxon>
        <taxon>Vespula</taxon>
    </lineage>
</organism>
<dbReference type="InterPro" id="IPR039143">
    <property type="entry name" value="GNPNAT1-like"/>
</dbReference>
<dbReference type="InterPro" id="IPR000182">
    <property type="entry name" value="GNAT_dom"/>
</dbReference>
<dbReference type="Proteomes" id="UP001607303">
    <property type="component" value="Unassembled WGS sequence"/>
</dbReference>
<protein>
    <recommendedName>
        <fullName evidence="6">Glucosamine 6-phosphate N-acetyltransferase</fullName>
        <ecNumber evidence="6">2.3.1.4</ecNumber>
    </recommendedName>
</protein>
<dbReference type="FunFam" id="3.40.630.30:FF:000043">
    <property type="entry name" value="Glucosamine 6-phosphate N-acetyltransferase"/>
    <property type="match status" value="1"/>
</dbReference>
<evidence type="ECO:0000256" key="6">
    <source>
        <dbReference type="RuleBase" id="RU365086"/>
    </source>
</evidence>
<comment type="pathway">
    <text evidence="1 6">Nucleotide-sugar biosynthesis; UDP-N-acetyl-alpha-D-glucosamine biosynthesis; N-acetyl-alpha-D-glucosamine 1-phosphate from alpha-D-glucosamine 6-phosphate (route I): step 1/2.</text>
</comment>
<sequence>MNLQQSVLLDVHHTGTEIELFNKNILERLTLPHVEGLLLRPLRSTDYDKGFLELLAQLTEVGKVNKEQFLSKFQSMKNAGIYYIIVIEDTHSTKVIGSATLISEQKFIHNCALRGRLEDVVVNNNYRGKHLGKLLVNVILQLARYLHCYKISLDCRDNLIPFYESLGFKREPNNANNLNMRFSNESTTEQSH</sequence>
<comment type="similarity">
    <text evidence="2 6">Belongs to the acetyltransferase family. GNA1 subfamily.</text>
</comment>
<dbReference type="PANTHER" id="PTHR13355:SF11">
    <property type="entry name" value="GLUCOSAMINE 6-PHOSPHATE N-ACETYLTRANSFERASE"/>
    <property type="match status" value="1"/>
</dbReference>
<comment type="catalytic activity">
    <reaction evidence="5 6">
        <text>D-glucosamine 6-phosphate + acetyl-CoA = N-acetyl-D-glucosamine 6-phosphate + CoA + H(+)</text>
        <dbReference type="Rhea" id="RHEA:10292"/>
        <dbReference type="ChEBI" id="CHEBI:15378"/>
        <dbReference type="ChEBI" id="CHEBI:57287"/>
        <dbReference type="ChEBI" id="CHEBI:57288"/>
        <dbReference type="ChEBI" id="CHEBI:57513"/>
        <dbReference type="ChEBI" id="CHEBI:58725"/>
        <dbReference type="EC" id="2.3.1.4"/>
    </reaction>
</comment>
<dbReference type="Pfam" id="PF00583">
    <property type="entry name" value="Acetyltransf_1"/>
    <property type="match status" value="1"/>
</dbReference>
<dbReference type="GO" id="GO:0006048">
    <property type="term" value="P:UDP-N-acetylglucosamine biosynthetic process"/>
    <property type="evidence" value="ECO:0007669"/>
    <property type="project" value="UniProtKB-UniRule"/>
</dbReference>
<keyword evidence="3 6" id="KW-0808">Transferase</keyword>
<dbReference type="EMBL" id="JAYRBN010000056">
    <property type="protein sequence ID" value="KAL2742665.1"/>
    <property type="molecule type" value="Genomic_DNA"/>
</dbReference>
<dbReference type="SUPFAM" id="SSF55729">
    <property type="entry name" value="Acyl-CoA N-acyltransferases (Nat)"/>
    <property type="match status" value="1"/>
</dbReference>
<dbReference type="PANTHER" id="PTHR13355">
    <property type="entry name" value="GLUCOSAMINE 6-PHOSPHATE N-ACETYLTRANSFERASE"/>
    <property type="match status" value="1"/>
</dbReference>
<proteinExistence type="inferred from homology"/>
<evidence type="ECO:0000256" key="5">
    <source>
        <dbReference type="ARBA" id="ARBA00048964"/>
    </source>
</evidence>
<feature type="domain" description="N-acetyltransferase" evidence="7">
    <location>
        <begin position="37"/>
        <end position="185"/>
    </location>
</feature>
<dbReference type="CDD" id="cd04301">
    <property type="entry name" value="NAT_SF"/>
    <property type="match status" value="1"/>
</dbReference>
<evidence type="ECO:0000256" key="4">
    <source>
        <dbReference type="ARBA" id="ARBA00023315"/>
    </source>
</evidence>
<dbReference type="Gene3D" id="3.40.630.30">
    <property type="match status" value="1"/>
</dbReference>
<evidence type="ECO:0000256" key="3">
    <source>
        <dbReference type="ARBA" id="ARBA00022679"/>
    </source>
</evidence>
<dbReference type="AlphaFoldDB" id="A0ABD2CC81"/>
<accession>A0ABD2CC81</accession>
<dbReference type="InterPro" id="IPR016181">
    <property type="entry name" value="Acyl_CoA_acyltransferase"/>
</dbReference>
<dbReference type="EC" id="2.3.1.4" evidence="6"/>
<dbReference type="PROSITE" id="PS51186">
    <property type="entry name" value="GNAT"/>
    <property type="match status" value="1"/>
</dbReference>